<dbReference type="GeneID" id="8294395"/>
<keyword evidence="2" id="KW-0812">Transmembrane</keyword>
<dbReference type="OMA" id="CCESRIS"/>
<evidence type="ECO:0000256" key="2">
    <source>
        <dbReference type="SAM" id="Phobius"/>
    </source>
</evidence>
<dbReference type="InParanoid" id="C5E2F9"/>
<dbReference type="OrthoDB" id="4068945at2759"/>
<keyword evidence="2" id="KW-1133">Transmembrane helix</keyword>
<feature type="transmembrane region" description="Helical" evidence="2">
    <location>
        <begin position="375"/>
        <end position="398"/>
    </location>
</feature>
<dbReference type="KEGG" id="lth:KLTH0H04620g"/>
<organism evidence="3 4">
    <name type="scientific">Lachancea thermotolerans (strain ATCC 56472 / CBS 6340 / NRRL Y-8284)</name>
    <name type="common">Yeast</name>
    <name type="synonym">Kluyveromyces thermotolerans</name>
    <dbReference type="NCBI Taxonomy" id="559295"/>
    <lineage>
        <taxon>Eukaryota</taxon>
        <taxon>Fungi</taxon>
        <taxon>Dikarya</taxon>
        <taxon>Ascomycota</taxon>
        <taxon>Saccharomycotina</taxon>
        <taxon>Saccharomycetes</taxon>
        <taxon>Saccharomycetales</taxon>
        <taxon>Saccharomycetaceae</taxon>
        <taxon>Lachancea</taxon>
    </lineage>
</organism>
<evidence type="ECO:0000256" key="1">
    <source>
        <dbReference type="SAM" id="MobiDB-lite"/>
    </source>
</evidence>
<keyword evidence="4" id="KW-1185">Reference proteome</keyword>
<accession>C5E2F9</accession>
<dbReference type="eggNOG" id="ENOG502S4UY">
    <property type="taxonomic scope" value="Eukaryota"/>
</dbReference>
<dbReference type="Proteomes" id="UP000002036">
    <property type="component" value="Chromosome H"/>
</dbReference>
<dbReference type="EMBL" id="CU928180">
    <property type="protein sequence ID" value="CAR30220.1"/>
    <property type="molecule type" value="Genomic_DNA"/>
</dbReference>
<gene>
    <name evidence="3" type="ordered locus">KLTH0H04620g</name>
</gene>
<evidence type="ECO:0000313" key="4">
    <source>
        <dbReference type="Proteomes" id="UP000002036"/>
    </source>
</evidence>
<proteinExistence type="predicted"/>
<name>C5E2F9_LACTC</name>
<reference evidence="3 4" key="1">
    <citation type="journal article" date="2009" name="Genome Res.">
        <title>Comparative genomics of protoploid Saccharomycetaceae.</title>
        <authorList>
            <consortium name="The Genolevures Consortium"/>
            <person name="Souciet J.-L."/>
            <person name="Dujon B."/>
            <person name="Gaillardin C."/>
            <person name="Johnston M."/>
            <person name="Baret P.V."/>
            <person name="Cliften P."/>
            <person name="Sherman D.J."/>
            <person name="Weissenbach J."/>
            <person name="Westhof E."/>
            <person name="Wincker P."/>
            <person name="Jubin C."/>
            <person name="Poulain J."/>
            <person name="Barbe V."/>
            <person name="Segurens B."/>
            <person name="Artiguenave F."/>
            <person name="Anthouard V."/>
            <person name="Vacherie B."/>
            <person name="Val M.-E."/>
            <person name="Fulton R.S."/>
            <person name="Minx P."/>
            <person name="Wilson R."/>
            <person name="Durrens P."/>
            <person name="Jean G."/>
            <person name="Marck C."/>
            <person name="Martin T."/>
            <person name="Nikolski M."/>
            <person name="Rolland T."/>
            <person name="Seret M.-L."/>
            <person name="Casaregola S."/>
            <person name="Despons L."/>
            <person name="Fairhead C."/>
            <person name="Fischer G."/>
            <person name="Lafontaine I."/>
            <person name="Leh V."/>
            <person name="Lemaire M."/>
            <person name="de Montigny J."/>
            <person name="Neuveglise C."/>
            <person name="Thierry A."/>
            <person name="Blanc-Lenfle I."/>
            <person name="Bleykasten C."/>
            <person name="Diffels J."/>
            <person name="Fritsch E."/>
            <person name="Frangeul L."/>
            <person name="Goeffon A."/>
            <person name="Jauniaux N."/>
            <person name="Kachouri-Lafond R."/>
            <person name="Payen C."/>
            <person name="Potier S."/>
            <person name="Pribylova L."/>
            <person name="Ozanne C."/>
            <person name="Richard G.-F."/>
            <person name="Sacerdot C."/>
            <person name="Straub M.-L."/>
            <person name="Talla E."/>
        </authorList>
    </citation>
    <scope>NUCLEOTIDE SEQUENCE [LARGE SCALE GENOMIC DNA]</scope>
    <source>
        <strain evidence="4">ATCC 56472 / CBS 6340 / NRRL Y-8284</strain>
    </source>
</reference>
<sequence length="401" mass="44502">MSFAMFNARDQTGCRRVVFEVRKTEGQGLQFPIGRASLKDPERRDREDNFMFCEKSLSKKHAILCIKRLVPSESDPFVPLLSQFRISVQDLGSTHGLVDLQSQDADASVIDLKNGERFGLIKLCQPVAPGQSRGAKLKFQVFIKTNESDDTHETLELVLRNVTHEWSPYVSRPATAAEEELEMPLSPSSCSTSSSSSDLNYSEDIDLDLGKYGSNESTEQGSQDEQAELSRMAEDCIETDSSHHTLFVSDEPACLADNAPTTYVRMPAPYEPLFAPRAECEGAYNRDETEMFDDKNTPEGTPECFDCSKSINPYNEDELCDSVRDLAEEDYSLTSRKRSFEPEKDQDVCLEKCKKAKTDIELDKGTEVGGSRRQVIIGSMMGFVAGSLGTLGLLVGIANMG</sequence>
<evidence type="ECO:0000313" key="3">
    <source>
        <dbReference type="EMBL" id="CAR30220.1"/>
    </source>
</evidence>
<feature type="region of interest" description="Disordered" evidence="1">
    <location>
        <begin position="177"/>
        <end position="229"/>
    </location>
</feature>
<protein>
    <submittedName>
        <fullName evidence="3">KLTH0H04620p</fullName>
    </submittedName>
</protein>
<feature type="compositionally biased region" description="Low complexity" evidence="1">
    <location>
        <begin position="183"/>
        <end position="197"/>
    </location>
</feature>
<dbReference type="AlphaFoldDB" id="C5E2F9"/>
<feature type="compositionally biased region" description="Polar residues" evidence="1">
    <location>
        <begin position="214"/>
        <end position="224"/>
    </location>
</feature>
<keyword evidence="2" id="KW-0472">Membrane</keyword>
<dbReference type="RefSeq" id="XP_002556082.1">
    <property type="nucleotide sequence ID" value="XM_002556036.1"/>
</dbReference>
<dbReference type="HOGENOM" id="CLU_057557_0_0_1"/>